<dbReference type="Proteomes" id="UP000297900">
    <property type="component" value="Unassembled WGS sequence"/>
</dbReference>
<dbReference type="PANTHER" id="PTHR34296">
    <property type="entry name" value="TRANSCRIPTIONAL ACTIVATOR PROTEIN MED"/>
    <property type="match status" value="1"/>
</dbReference>
<feature type="signal peptide" evidence="8">
    <location>
        <begin position="1"/>
        <end position="20"/>
    </location>
</feature>
<keyword evidence="4 8" id="KW-0732">Signal</keyword>
<evidence type="ECO:0000256" key="1">
    <source>
        <dbReference type="ARBA" id="ARBA00004193"/>
    </source>
</evidence>
<feature type="region of interest" description="Disordered" evidence="7">
    <location>
        <begin position="33"/>
        <end position="54"/>
    </location>
</feature>
<keyword evidence="11" id="KW-1185">Reference proteome</keyword>
<evidence type="ECO:0000256" key="6">
    <source>
        <dbReference type="ARBA" id="ARBA00023288"/>
    </source>
</evidence>
<comment type="caution">
    <text evidence="10">The sequence shown here is derived from an EMBL/GenBank/DDBJ whole genome shotgun (WGS) entry which is preliminary data.</text>
</comment>
<dbReference type="Pfam" id="PF02608">
    <property type="entry name" value="Bmp"/>
    <property type="match status" value="1"/>
</dbReference>
<dbReference type="GO" id="GO:0005886">
    <property type="term" value="C:plasma membrane"/>
    <property type="evidence" value="ECO:0007669"/>
    <property type="project" value="UniProtKB-SubCell"/>
</dbReference>
<name>A0A4Y8M7F5_9BACL</name>
<evidence type="ECO:0000256" key="5">
    <source>
        <dbReference type="ARBA" id="ARBA00023136"/>
    </source>
</evidence>
<feature type="compositionally biased region" description="Low complexity" evidence="7">
    <location>
        <begin position="33"/>
        <end position="49"/>
    </location>
</feature>
<evidence type="ECO:0000256" key="7">
    <source>
        <dbReference type="SAM" id="MobiDB-lite"/>
    </source>
</evidence>
<dbReference type="Gene3D" id="3.40.50.2300">
    <property type="match status" value="2"/>
</dbReference>
<dbReference type="OrthoDB" id="9784230at2"/>
<evidence type="ECO:0000256" key="4">
    <source>
        <dbReference type="ARBA" id="ARBA00022729"/>
    </source>
</evidence>
<dbReference type="PROSITE" id="PS51257">
    <property type="entry name" value="PROKAR_LIPOPROTEIN"/>
    <property type="match status" value="1"/>
</dbReference>
<evidence type="ECO:0000256" key="3">
    <source>
        <dbReference type="ARBA" id="ARBA00022475"/>
    </source>
</evidence>
<comment type="similarity">
    <text evidence="2">Belongs to the BMP lipoprotein family.</text>
</comment>
<keyword evidence="6" id="KW-0449">Lipoprotein</keyword>
<feature type="chain" id="PRO_5038502855" evidence="8">
    <location>
        <begin position="21"/>
        <end position="358"/>
    </location>
</feature>
<dbReference type="PANTHER" id="PTHR34296:SF2">
    <property type="entry name" value="ABC TRANSPORTER GUANOSINE-BINDING PROTEIN NUPN"/>
    <property type="match status" value="1"/>
</dbReference>
<keyword evidence="5" id="KW-0472">Membrane</keyword>
<dbReference type="RefSeq" id="WP_135150636.1">
    <property type="nucleotide sequence ID" value="NZ_SOMN01000002.1"/>
</dbReference>
<reference evidence="10 11" key="1">
    <citation type="submission" date="2019-03" db="EMBL/GenBank/DDBJ databases">
        <title>Cohnella endophytica sp. nov., a novel endophytic bacterium isolated from bark of Sonneratia apetala.</title>
        <authorList>
            <person name="Tuo L."/>
        </authorList>
    </citation>
    <scope>NUCLEOTIDE SEQUENCE [LARGE SCALE GENOMIC DNA]</scope>
    <source>
        <strain evidence="10 11">CCTCC AB 208254</strain>
    </source>
</reference>
<dbReference type="InterPro" id="IPR050957">
    <property type="entry name" value="BMP_lipoprotein"/>
</dbReference>
<evidence type="ECO:0000313" key="11">
    <source>
        <dbReference type="Proteomes" id="UP000297900"/>
    </source>
</evidence>
<dbReference type="AlphaFoldDB" id="A0A4Y8M7F5"/>
<dbReference type="EMBL" id="SOMN01000002">
    <property type="protein sequence ID" value="TFE30755.1"/>
    <property type="molecule type" value="Genomic_DNA"/>
</dbReference>
<gene>
    <name evidence="10" type="ORF">E2980_02950</name>
</gene>
<dbReference type="InterPro" id="IPR003760">
    <property type="entry name" value="PnrA-like"/>
</dbReference>
<proteinExistence type="inferred from homology"/>
<evidence type="ECO:0000259" key="9">
    <source>
        <dbReference type="Pfam" id="PF02608"/>
    </source>
</evidence>
<evidence type="ECO:0000256" key="2">
    <source>
        <dbReference type="ARBA" id="ARBA00008610"/>
    </source>
</evidence>
<dbReference type="CDD" id="cd06354">
    <property type="entry name" value="PBP1_PrnA-like"/>
    <property type="match status" value="1"/>
</dbReference>
<organism evidence="10 11">
    <name type="scientific">Cohnella luojiensis</name>
    <dbReference type="NCBI Taxonomy" id="652876"/>
    <lineage>
        <taxon>Bacteria</taxon>
        <taxon>Bacillati</taxon>
        <taxon>Bacillota</taxon>
        <taxon>Bacilli</taxon>
        <taxon>Bacillales</taxon>
        <taxon>Paenibacillaceae</taxon>
        <taxon>Cohnella</taxon>
    </lineage>
</organism>
<evidence type="ECO:0000256" key="8">
    <source>
        <dbReference type="SAM" id="SignalP"/>
    </source>
</evidence>
<feature type="domain" description="ABC transporter substrate-binding protein PnrA-like" evidence="9">
    <location>
        <begin position="61"/>
        <end position="357"/>
    </location>
</feature>
<dbReference type="InterPro" id="IPR028082">
    <property type="entry name" value="Peripla_BP_I"/>
</dbReference>
<protein>
    <submittedName>
        <fullName evidence="10">BMP family ABC transporter substrate-binding protein</fullName>
    </submittedName>
</protein>
<dbReference type="SUPFAM" id="SSF53822">
    <property type="entry name" value="Periplasmic binding protein-like I"/>
    <property type="match status" value="1"/>
</dbReference>
<keyword evidence="3" id="KW-1003">Cell membrane</keyword>
<sequence>MKKTTKIFTGLMLVASLALTACGAKNDNEGAASPIASPTATATESPAATGDTSGKDMKFSMVTDVGGVNDKSFNQSAWEGLQKLEKDTGASIKYLESKEAANYLTNINQFVRDQYNLTWGIGFLMGDAVKDAATKNPDAKLAIIDNVVDAPNVASITFAENEGSFLVGVVAGLTTKTNKIGFVGGIDIPVIKRFELGFEAGVKAVNPNAEVIKNYTGAFDKADLGKAAAASIYNDGADIIFHAAGGTGNGVFNEAKERLKAGKKVWVIGVDKDQSLEFGDDVTLTSMLKRVDEAVYRVSKDMIDGKFPAGVITTLGLKDNAVGLPETSSKNVSKEILDKVEEYKAKIISGEITVPTAQ</sequence>
<accession>A0A4Y8M7F5</accession>
<evidence type="ECO:0000313" key="10">
    <source>
        <dbReference type="EMBL" id="TFE30755.1"/>
    </source>
</evidence>
<comment type="subcellular location">
    <subcellularLocation>
        <location evidence="1">Cell membrane</location>
        <topology evidence="1">Lipid-anchor</topology>
    </subcellularLocation>
</comment>